<proteinExistence type="predicted"/>
<organism evidence="1 2">
    <name type="scientific">Umezawaea tangerina</name>
    <dbReference type="NCBI Taxonomy" id="84725"/>
    <lineage>
        <taxon>Bacteria</taxon>
        <taxon>Bacillati</taxon>
        <taxon>Actinomycetota</taxon>
        <taxon>Actinomycetes</taxon>
        <taxon>Pseudonocardiales</taxon>
        <taxon>Pseudonocardiaceae</taxon>
        <taxon>Umezawaea</taxon>
    </lineage>
</organism>
<protein>
    <submittedName>
        <fullName evidence="1">Uncharacterized protein</fullName>
    </submittedName>
</protein>
<dbReference type="OrthoDB" id="3694154at2"/>
<evidence type="ECO:0000313" key="1">
    <source>
        <dbReference type="EMBL" id="PRY46437.1"/>
    </source>
</evidence>
<gene>
    <name evidence="1" type="ORF">CLV43_101713</name>
</gene>
<accession>A0A2T0TLB6</accession>
<dbReference type="Proteomes" id="UP000239494">
    <property type="component" value="Unassembled WGS sequence"/>
</dbReference>
<keyword evidence="2" id="KW-1185">Reference proteome</keyword>
<name>A0A2T0TLB6_9PSEU</name>
<comment type="caution">
    <text evidence="1">The sequence shown here is derived from an EMBL/GenBank/DDBJ whole genome shotgun (WGS) entry which is preliminary data.</text>
</comment>
<dbReference type="AlphaFoldDB" id="A0A2T0TLB6"/>
<reference evidence="1 2" key="1">
    <citation type="submission" date="2018-03" db="EMBL/GenBank/DDBJ databases">
        <title>Genomic Encyclopedia of Archaeal and Bacterial Type Strains, Phase II (KMG-II): from individual species to whole genera.</title>
        <authorList>
            <person name="Goeker M."/>
        </authorList>
    </citation>
    <scope>NUCLEOTIDE SEQUENCE [LARGE SCALE GENOMIC DNA]</scope>
    <source>
        <strain evidence="1 2">DSM 44720</strain>
    </source>
</reference>
<evidence type="ECO:0000313" key="2">
    <source>
        <dbReference type="Proteomes" id="UP000239494"/>
    </source>
</evidence>
<dbReference type="EMBL" id="PVTF01000001">
    <property type="protein sequence ID" value="PRY46437.1"/>
    <property type="molecule type" value="Genomic_DNA"/>
</dbReference>
<sequence>MTRVDEVRYLRTEASMAFPKGRLLALRGETLHVLAPDGWDRVGRTAAGARSISRGEAEEWCAVEGWDVGLLDVVPG</sequence>
<dbReference type="RefSeq" id="WP_146174628.1">
    <property type="nucleotide sequence ID" value="NZ_PVTF01000001.1"/>
</dbReference>